<dbReference type="InterPro" id="IPR013783">
    <property type="entry name" value="Ig-like_fold"/>
</dbReference>
<feature type="compositionally biased region" description="Low complexity" evidence="1">
    <location>
        <begin position="432"/>
        <end position="454"/>
    </location>
</feature>
<dbReference type="InterPro" id="IPR036779">
    <property type="entry name" value="LysM_dom_sf"/>
</dbReference>
<feature type="region of interest" description="Disordered" evidence="1">
    <location>
        <begin position="432"/>
        <end position="468"/>
    </location>
</feature>
<dbReference type="SMART" id="SM00257">
    <property type="entry name" value="LysM"/>
    <property type="match status" value="1"/>
</dbReference>
<comment type="caution">
    <text evidence="3">The sequence shown here is derived from an EMBL/GenBank/DDBJ whole genome shotgun (WGS) entry which is preliminary data.</text>
</comment>
<dbReference type="PANTHER" id="PTHR34700">
    <property type="entry name" value="POTASSIUM BINDING PROTEIN KBP"/>
    <property type="match status" value="1"/>
</dbReference>
<accession>A0A917T726</accession>
<name>A0A917T726_9RHOB</name>
<evidence type="ECO:0000313" key="3">
    <source>
        <dbReference type="EMBL" id="GGM11428.1"/>
    </source>
</evidence>
<gene>
    <name evidence="3" type="ORF">GCM10011534_36830</name>
</gene>
<dbReference type="CDD" id="cd00118">
    <property type="entry name" value="LysM"/>
    <property type="match status" value="1"/>
</dbReference>
<proteinExistence type="predicted"/>
<dbReference type="PANTHER" id="PTHR34700:SF4">
    <property type="entry name" value="PHAGE-LIKE ELEMENT PBSX PROTEIN XKDP"/>
    <property type="match status" value="1"/>
</dbReference>
<dbReference type="EMBL" id="BMLF01000003">
    <property type="protein sequence ID" value="GGM11428.1"/>
    <property type="molecule type" value="Genomic_DNA"/>
</dbReference>
<dbReference type="Pfam" id="PF01476">
    <property type="entry name" value="LysM"/>
    <property type="match status" value="1"/>
</dbReference>
<feature type="domain" description="LysM" evidence="2">
    <location>
        <begin position="597"/>
        <end position="646"/>
    </location>
</feature>
<dbReference type="InterPro" id="IPR052196">
    <property type="entry name" value="Bact_Kbp"/>
</dbReference>
<sequence length="652" mass="63979">MAVAAGVVAAAVIAVVAFYPQRDLHEAADAGAKAPGMRAALPAEPGESGADPSAPGEPADVASAGEDPAVDPGAAVLAPEPPETAARGPAAEAGPEAGAGPAGPAAPEGGDTKAGLPDLPEPPRFDVVRVEADGSALVAGYAEPNWKIAVELDGDEVSRETVNGQGAFVAFVRLGLADQPQVLTLAMYGPEGQGPVASTDRVILSPRARVAGTDAPEASGQDAPVDVAISDPPGAQPTDAVPEVAAGRGGERSGDGGVTVVAALEPAGAAPGAAAGGGETAPEAGEPAGSDAMAEAAEAAAGGRETVAADTEKAAAARGSASVTQEAAAAEIDTKAAGPETDPAGTEAAGKETAGSAPEAAAAEIETARAGTGTAATGPDGTGETARAEGPAGGVAASEATGGTAGASGDGAVPAAGSDVVAAVETGTAEGAGAATAPGAPAASGGAPSAEVSAQAGVPGPDLEAPEAPTAPKVILAGEAGTRVLQDPEAPPAVMDEVAIDTISYTEAGAVELSGRGRPEGNLRVYLDNRAVIDGRIDEDGTWRTELPDVDQGLYALRVDEIDAEGKVRSRAETPFERESEAEVRSALLAQMRNGVMQVTVQPGFTLWAIARENYGDGVQYVQVFEANRDRIRDPDLIYPGQIFEVPGQATE</sequence>
<evidence type="ECO:0000259" key="2">
    <source>
        <dbReference type="PROSITE" id="PS51782"/>
    </source>
</evidence>
<keyword evidence="4" id="KW-1185">Reference proteome</keyword>
<feature type="region of interest" description="Disordered" evidence="1">
    <location>
        <begin position="269"/>
        <end position="411"/>
    </location>
</feature>
<dbReference type="Gene3D" id="2.60.40.10">
    <property type="entry name" value="Immunoglobulins"/>
    <property type="match status" value="1"/>
</dbReference>
<feature type="region of interest" description="Disordered" evidence="1">
    <location>
        <begin position="30"/>
        <end position="123"/>
    </location>
</feature>
<dbReference type="AlphaFoldDB" id="A0A917T726"/>
<dbReference type="PROSITE" id="PS51782">
    <property type="entry name" value="LYSM"/>
    <property type="match status" value="1"/>
</dbReference>
<dbReference type="Gene3D" id="3.10.350.10">
    <property type="entry name" value="LysM domain"/>
    <property type="match status" value="1"/>
</dbReference>
<feature type="compositionally biased region" description="Low complexity" evidence="1">
    <location>
        <begin position="83"/>
        <end position="109"/>
    </location>
</feature>
<protein>
    <recommendedName>
        <fullName evidence="2">LysM domain-containing protein</fullName>
    </recommendedName>
</protein>
<dbReference type="InterPro" id="IPR018392">
    <property type="entry name" value="LysM"/>
</dbReference>
<feature type="region of interest" description="Disordered" evidence="1">
    <location>
        <begin position="228"/>
        <end position="256"/>
    </location>
</feature>
<feature type="compositionally biased region" description="Low complexity" evidence="1">
    <location>
        <begin position="280"/>
        <end position="309"/>
    </location>
</feature>
<dbReference type="Proteomes" id="UP000649829">
    <property type="component" value="Unassembled WGS sequence"/>
</dbReference>
<feature type="compositionally biased region" description="Low complexity" evidence="1">
    <location>
        <begin position="344"/>
        <end position="385"/>
    </location>
</feature>
<reference evidence="3" key="1">
    <citation type="journal article" date="2014" name="Int. J. Syst. Evol. Microbiol.">
        <title>Complete genome sequence of Corynebacterium casei LMG S-19264T (=DSM 44701T), isolated from a smear-ripened cheese.</title>
        <authorList>
            <consortium name="US DOE Joint Genome Institute (JGI-PGF)"/>
            <person name="Walter F."/>
            <person name="Albersmeier A."/>
            <person name="Kalinowski J."/>
            <person name="Ruckert C."/>
        </authorList>
    </citation>
    <scope>NUCLEOTIDE SEQUENCE</scope>
    <source>
        <strain evidence="3">CGMCC 1.6293</strain>
    </source>
</reference>
<reference evidence="3" key="2">
    <citation type="submission" date="2020-09" db="EMBL/GenBank/DDBJ databases">
        <authorList>
            <person name="Sun Q."/>
            <person name="Zhou Y."/>
        </authorList>
    </citation>
    <scope>NUCLEOTIDE SEQUENCE</scope>
    <source>
        <strain evidence="3">CGMCC 1.6293</strain>
    </source>
</reference>
<evidence type="ECO:0000256" key="1">
    <source>
        <dbReference type="SAM" id="MobiDB-lite"/>
    </source>
</evidence>
<evidence type="ECO:0000313" key="4">
    <source>
        <dbReference type="Proteomes" id="UP000649829"/>
    </source>
</evidence>
<feature type="compositionally biased region" description="Low complexity" evidence="1">
    <location>
        <begin position="327"/>
        <end position="337"/>
    </location>
</feature>
<organism evidence="3 4">
    <name type="scientific">Pseudooceanicola nanhaiensis</name>
    <dbReference type="NCBI Taxonomy" id="375761"/>
    <lineage>
        <taxon>Bacteria</taxon>
        <taxon>Pseudomonadati</taxon>
        <taxon>Pseudomonadota</taxon>
        <taxon>Alphaproteobacteria</taxon>
        <taxon>Rhodobacterales</taxon>
        <taxon>Paracoccaceae</taxon>
        <taxon>Pseudooceanicola</taxon>
    </lineage>
</organism>